<comment type="caution">
    <text evidence="1">The sequence shown here is derived from an EMBL/GenBank/DDBJ whole genome shotgun (WGS) entry which is preliminary data.</text>
</comment>
<sequence length="129" mass="14575">MTTNYPAIPDDFPREPAKGAVGGYQPKVLLRRAGDRLISGLTDEELFKRYEACEDLVQQLASYVRRQRAESQSQSLFDTLSRIEIDATRKVTSGQWDISPAEITWTMKRVRELLAEKLKADGTPGMPET</sequence>
<organism evidence="1 2">
    <name type="scientific">Paraburkholderia piptadeniae</name>
    <dbReference type="NCBI Taxonomy" id="1701573"/>
    <lineage>
        <taxon>Bacteria</taxon>
        <taxon>Pseudomonadati</taxon>
        <taxon>Pseudomonadota</taxon>
        <taxon>Betaproteobacteria</taxon>
        <taxon>Burkholderiales</taxon>
        <taxon>Burkholderiaceae</taxon>
        <taxon>Paraburkholderia</taxon>
    </lineage>
</organism>
<name>A0A1N7SSH8_9BURK</name>
<accession>A0A1N7SSH8</accession>
<evidence type="ECO:0000313" key="2">
    <source>
        <dbReference type="Proteomes" id="UP000195569"/>
    </source>
</evidence>
<dbReference type="AlphaFoldDB" id="A0A1N7SSH8"/>
<protein>
    <submittedName>
        <fullName evidence="1">Uncharacterized protein</fullName>
    </submittedName>
</protein>
<dbReference type="RefSeq" id="WP_087739049.1">
    <property type="nucleotide sequence ID" value="NZ_CYGY02000078.1"/>
</dbReference>
<dbReference type="EMBL" id="CYGY02000078">
    <property type="protein sequence ID" value="SIT50343.1"/>
    <property type="molecule type" value="Genomic_DNA"/>
</dbReference>
<gene>
    <name evidence="1" type="ORF">BN2476_780013</name>
</gene>
<evidence type="ECO:0000313" key="1">
    <source>
        <dbReference type="EMBL" id="SIT50343.1"/>
    </source>
</evidence>
<keyword evidence="2" id="KW-1185">Reference proteome</keyword>
<dbReference type="Proteomes" id="UP000195569">
    <property type="component" value="Unassembled WGS sequence"/>
</dbReference>
<dbReference type="OrthoDB" id="8910207at2"/>
<reference evidence="1" key="1">
    <citation type="submission" date="2016-12" db="EMBL/GenBank/DDBJ databases">
        <authorList>
            <person name="Moulin L."/>
        </authorList>
    </citation>
    <scope>NUCLEOTIDE SEQUENCE [LARGE SCALE GENOMIC DNA]</scope>
    <source>
        <strain evidence="1">STM 7183</strain>
    </source>
</reference>
<proteinExistence type="predicted"/>